<comment type="caution">
    <text evidence="3">Lacks conserved residue(s) required for the propagation of feature annotation.</text>
</comment>
<feature type="chain" id="PRO_5035908929" description="EGF-like domain-containing protein" evidence="4">
    <location>
        <begin position="22"/>
        <end position="272"/>
    </location>
</feature>
<dbReference type="Proteomes" id="UP000693981">
    <property type="component" value="Unassembled WGS sequence"/>
</dbReference>
<dbReference type="OrthoDB" id="18487at2759"/>
<dbReference type="InterPro" id="IPR000742">
    <property type="entry name" value="EGF"/>
</dbReference>
<dbReference type="InterPro" id="IPR013111">
    <property type="entry name" value="EGF_extracell"/>
</dbReference>
<proteinExistence type="predicted"/>
<dbReference type="SMART" id="SM00181">
    <property type="entry name" value="EGF"/>
    <property type="match status" value="3"/>
</dbReference>
<evidence type="ECO:0000313" key="7">
    <source>
        <dbReference type="Proteomes" id="UP000693981"/>
    </source>
</evidence>
<evidence type="ECO:0000256" key="4">
    <source>
        <dbReference type="SAM" id="SignalP"/>
    </source>
</evidence>
<protein>
    <recommendedName>
        <fullName evidence="5">EGF-like domain-containing protein</fullName>
    </recommendedName>
</protein>
<dbReference type="PANTHER" id="PTHR14949:SF56">
    <property type="entry name" value="EGF-LIKE-DOMAIN, MULTIPLE 7"/>
    <property type="match status" value="1"/>
</dbReference>
<organism evidence="6 7">
    <name type="scientific">Phytophthora boehmeriae</name>
    <dbReference type="NCBI Taxonomy" id="109152"/>
    <lineage>
        <taxon>Eukaryota</taxon>
        <taxon>Sar</taxon>
        <taxon>Stramenopiles</taxon>
        <taxon>Oomycota</taxon>
        <taxon>Peronosporomycetes</taxon>
        <taxon>Peronosporales</taxon>
        <taxon>Peronosporaceae</taxon>
        <taxon>Phytophthora</taxon>
    </lineage>
</organism>
<feature type="signal peptide" evidence="4">
    <location>
        <begin position="1"/>
        <end position="21"/>
    </location>
</feature>
<keyword evidence="2 3" id="KW-1015">Disulfide bond</keyword>
<feature type="disulfide bond" evidence="3">
    <location>
        <begin position="256"/>
        <end position="265"/>
    </location>
</feature>
<dbReference type="EMBL" id="JAGDFL010000152">
    <property type="protein sequence ID" value="KAG7396510.1"/>
    <property type="molecule type" value="Genomic_DNA"/>
</dbReference>
<accession>A0A8T1WY85</accession>
<dbReference type="Pfam" id="PF07974">
    <property type="entry name" value="EGF_2"/>
    <property type="match status" value="1"/>
</dbReference>
<keyword evidence="7" id="KW-1185">Reference proteome</keyword>
<dbReference type="PROSITE" id="PS50026">
    <property type="entry name" value="EGF_3"/>
    <property type="match status" value="1"/>
</dbReference>
<evidence type="ECO:0000256" key="2">
    <source>
        <dbReference type="ARBA" id="ARBA00023157"/>
    </source>
</evidence>
<sequence length="272" mass="27854">MSIRALCYAAIVTAIGRLTSAQLGVPVGNLCSALNNCNGNGRCNSQSKTCECFQGFGASTDIAEYRSPDCSLRTCPAGPSWNDIPTSATTAHSKTECSSAGFCDRSLGTCSCYSGFEGAACQRSSCPNGCSGHGQCISMSEMAAATNAFPLSPATTYGGDVTATTWDQDRIYGCLCDSSWPVGLGAGESQQSQWFGPDCSMLHCPSGDDPMTAVVETNCVGVTAPGGGGVGGTDNLCHVDCSNRGICDYSSGECSCFPGFYGSNCASLSPVT</sequence>
<dbReference type="PROSITE" id="PS00022">
    <property type="entry name" value="EGF_1"/>
    <property type="match status" value="2"/>
</dbReference>
<evidence type="ECO:0000313" key="6">
    <source>
        <dbReference type="EMBL" id="KAG7396510.1"/>
    </source>
</evidence>
<keyword evidence="1 4" id="KW-0732">Signal</keyword>
<evidence type="ECO:0000259" key="5">
    <source>
        <dbReference type="PROSITE" id="PS50026"/>
    </source>
</evidence>
<feature type="domain" description="EGF-like" evidence="5">
    <location>
        <begin position="233"/>
        <end position="266"/>
    </location>
</feature>
<keyword evidence="3" id="KW-0245">EGF-like domain</keyword>
<dbReference type="Pfam" id="PF23106">
    <property type="entry name" value="EGF_Teneurin"/>
    <property type="match status" value="1"/>
</dbReference>
<comment type="caution">
    <text evidence="6">The sequence shown here is derived from an EMBL/GenBank/DDBJ whole genome shotgun (WGS) entry which is preliminary data.</text>
</comment>
<reference evidence="6" key="1">
    <citation type="submission" date="2021-02" db="EMBL/GenBank/DDBJ databases">
        <authorList>
            <person name="Palmer J.M."/>
        </authorList>
    </citation>
    <scope>NUCLEOTIDE SEQUENCE</scope>
    <source>
        <strain evidence="6">SCRP23</strain>
    </source>
</reference>
<evidence type="ECO:0000256" key="3">
    <source>
        <dbReference type="PROSITE-ProRule" id="PRU00076"/>
    </source>
</evidence>
<feature type="disulfide bond" evidence="3">
    <location>
        <begin position="237"/>
        <end position="247"/>
    </location>
</feature>
<dbReference type="AlphaFoldDB" id="A0A8T1WY85"/>
<name>A0A8T1WY85_9STRA</name>
<dbReference type="PANTHER" id="PTHR14949">
    <property type="entry name" value="EGF-LIKE-DOMAIN, MULTIPLE 7, 8"/>
    <property type="match status" value="1"/>
</dbReference>
<dbReference type="InterPro" id="IPR050969">
    <property type="entry name" value="Dev_Signal_Modulators"/>
</dbReference>
<gene>
    <name evidence="6" type="ORF">PHYBOEH_002163</name>
</gene>
<evidence type="ECO:0000256" key="1">
    <source>
        <dbReference type="ARBA" id="ARBA00022729"/>
    </source>
</evidence>
<dbReference type="PROSITE" id="PS01186">
    <property type="entry name" value="EGF_2"/>
    <property type="match status" value="2"/>
</dbReference>